<dbReference type="InterPro" id="IPR011993">
    <property type="entry name" value="PH-like_dom_sf"/>
</dbReference>
<protein>
    <submittedName>
        <fullName evidence="9">Pleckstrin (PH) domain-containing protein</fullName>
    </submittedName>
</protein>
<dbReference type="Proteomes" id="UP000076078">
    <property type="component" value="Unassembled WGS sequence"/>
</dbReference>
<dbReference type="FunCoup" id="A0A152A328">
    <property type="interactions" value="6"/>
</dbReference>
<feature type="region of interest" description="Disordered" evidence="4">
    <location>
        <begin position="575"/>
        <end position="612"/>
    </location>
</feature>
<feature type="compositionally biased region" description="Polar residues" evidence="4">
    <location>
        <begin position="531"/>
        <end position="543"/>
    </location>
</feature>
<evidence type="ECO:0000313" key="10">
    <source>
        <dbReference type="Proteomes" id="UP000076078"/>
    </source>
</evidence>
<dbReference type="SMART" id="SM00324">
    <property type="entry name" value="RhoGAP"/>
    <property type="match status" value="1"/>
</dbReference>
<dbReference type="CDD" id="cd00160">
    <property type="entry name" value="RhoGEF"/>
    <property type="match status" value="2"/>
</dbReference>
<evidence type="ECO:0000259" key="8">
    <source>
        <dbReference type="PROSITE" id="PS50238"/>
    </source>
</evidence>
<dbReference type="FunFam" id="1.20.900.10:FF:000003">
    <property type="entry name" value="Rho guanine nucleotide exchange factor 10 like"/>
    <property type="match status" value="1"/>
</dbReference>
<dbReference type="Gene3D" id="2.30.30.40">
    <property type="entry name" value="SH3 Domains"/>
    <property type="match status" value="1"/>
</dbReference>
<feature type="domain" description="DH" evidence="7">
    <location>
        <begin position="1095"/>
        <end position="1280"/>
    </location>
</feature>
<dbReference type="GO" id="GO:0005085">
    <property type="term" value="F:guanyl-nucleotide exchange factor activity"/>
    <property type="evidence" value="ECO:0007669"/>
    <property type="project" value="InterPro"/>
</dbReference>
<dbReference type="EMBL" id="LODT01000013">
    <property type="protein sequence ID" value="KYR00663.1"/>
    <property type="molecule type" value="Genomic_DNA"/>
</dbReference>
<evidence type="ECO:0000259" key="6">
    <source>
        <dbReference type="PROSITE" id="PS50003"/>
    </source>
</evidence>
<feature type="domain" description="DH" evidence="7">
    <location>
        <begin position="756"/>
        <end position="943"/>
    </location>
</feature>
<dbReference type="PROSITE" id="PS50010">
    <property type="entry name" value="DH_2"/>
    <property type="match status" value="2"/>
</dbReference>
<feature type="compositionally biased region" description="Low complexity" evidence="4">
    <location>
        <begin position="500"/>
        <end position="510"/>
    </location>
</feature>
<reference evidence="9 10" key="1">
    <citation type="submission" date="2015-12" db="EMBL/GenBank/DDBJ databases">
        <title>Dictyostelia acquired genes for synthesis and detection of signals that induce cell-type specialization by lateral gene transfer from prokaryotes.</title>
        <authorList>
            <person name="Gloeckner G."/>
            <person name="Schaap P."/>
        </authorList>
    </citation>
    <scope>NUCLEOTIDE SEQUENCE [LARGE SCALE GENOMIC DNA]</scope>
    <source>
        <strain evidence="9 10">TK</strain>
    </source>
</reference>
<feature type="compositionally biased region" description="Pro residues" evidence="4">
    <location>
        <begin position="474"/>
        <end position="489"/>
    </location>
</feature>
<dbReference type="InterPro" id="IPR001331">
    <property type="entry name" value="GDS_CDC24_CS"/>
</dbReference>
<feature type="compositionally biased region" description="Pro residues" evidence="4">
    <location>
        <begin position="671"/>
        <end position="682"/>
    </location>
</feature>
<feature type="domain" description="Rho-GAP" evidence="8">
    <location>
        <begin position="10"/>
        <end position="207"/>
    </location>
</feature>
<dbReference type="InterPro" id="IPR051092">
    <property type="entry name" value="FYVE_RhoGEF_PH"/>
</dbReference>
<feature type="region of interest" description="Disordered" evidence="4">
    <location>
        <begin position="624"/>
        <end position="682"/>
    </location>
</feature>
<evidence type="ECO:0000259" key="7">
    <source>
        <dbReference type="PROSITE" id="PS50010"/>
    </source>
</evidence>
<feature type="region of interest" description="Disordered" evidence="4">
    <location>
        <begin position="437"/>
        <end position="563"/>
    </location>
</feature>
<organism evidence="9 10">
    <name type="scientific">Tieghemostelium lacteum</name>
    <name type="common">Slime mold</name>
    <name type="synonym">Dictyostelium lacteum</name>
    <dbReference type="NCBI Taxonomy" id="361077"/>
    <lineage>
        <taxon>Eukaryota</taxon>
        <taxon>Amoebozoa</taxon>
        <taxon>Evosea</taxon>
        <taxon>Eumycetozoa</taxon>
        <taxon>Dictyostelia</taxon>
        <taxon>Dictyosteliales</taxon>
        <taxon>Raperosteliaceae</taxon>
        <taxon>Tieghemostelium</taxon>
    </lineage>
</organism>
<dbReference type="InterPro" id="IPR035899">
    <property type="entry name" value="DBL_dom_sf"/>
</dbReference>
<dbReference type="FunFam" id="1.10.555.10:FF:000045">
    <property type="entry name" value="RhoGAP domain containing protein"/>
    <property type="match status" value="1"/>
</dbReference>
<dbReference type="SUPFAM" id="SSF50044">
    <property type="entry name" value="SH3-domain"/>
    <property type="match status" value="1"/>
</dbReference>
<feature type="compositionally biased region" description="Low complexity" evidence="4">
    <location>
        <begin position="437"/>
        <end position="462"/>
    </location>
</feature>
<keyword evidence="1 3" id="KW-0728">SH3 domain</keyword>
<dbReference type="SUPFAM" id="SSF48065">
    <property type="entry name" value="DBL homology domain (DH-domain)"/>
    <property type="match status" value="2"/>
</dbReference>
<dbReference type="PANTHER" id="PTHR12673">
    <property type="entry name" value="FACIOGENITAL DYSPLASIA PROTEIN"/>
    <property type="match status" value="1"/>
</dbReference>
<dbReference type="SMART" id="SM00325">
    <property type="entry name" value="RhoGEF"/>
    <property type="match status" value="2"/>
</dbReference>
<feature type="compositionally biased region" description="Polar residues" evidence="4">
    <location>
        <begin position="511"/>
        <end position="524"/>
    </location>
</feature>
<dbReference type="InterPro" id="IPR000219">
    <property type="entry name" value="DH_dom"/>
</dbReference>
<dbReference type="InterPro" id="IPR001849">
    <property type="entry name" value="PH_domain"/>
</dbReference>
<keyword evidence="2" id="KW-0343">GTPase activation</keyword>
<proteinExistence type="predicted"/>
<sequence>MASTKKIFGIDLETVVHRENTSLEGTPKTVPNIIIETIQWLEEHNALNEEGIFRVPGNGSLIQEIKKQYDDGKANLSQYQNSDIHTIAGLLKLYLRELPEPLFIWRYYSTFIKVIKNQDALQKLLHLRMLVYGLPKVNRDLVLYLMSFLNRISTKSTVNKMTSVNLATVFAPNILRPQKESLNQIMEDSNFVTSIIKVIIDEIAFISKVSIHLSSSPNDIPSANIPKSTVSSSEHLIAKALYPYQASGQWHLPFKKDDQIILLDIKLEEGWLKGELNGKIGYFPSSYVEIVAIPPPNTPVTLVPIPDLFDSTDFTLSTPLSASSSSISTSSSSLSLNGGELMSTTPPPISLSTTTTTTTTINTTTVTTSTTTFTVNPTTASTPTPISVSKSTSSNSLKTTPTSRSTQNLLASVPPPLQPLPTSNTLLTTVSTVVQQVSTPPQPVTSTSKSGSNSNISSPDLSKFAATNANKLTAPPPLSVPSLVPPPPLQVGTGSPIPNTSSQASTASSQHPISQVTKSGSFSASPDFKSPYSSGFPSIQQQNKLSSSGTLPPLGVPPPLLPSKLLSSQISQLSLSSGSNVSPPTSSPLINHKPISGGGSYIEFSTPPPPPPLNTDFPTIIPQPIQTPQKTTANPLASSGPLPIDLSNLPPPPFSPLSPEQLLPISTLSDLPPPPPPPDFGELPPPPPPLFAGELPVTIQITSTASQSSLTTTTTTTDIARPIPPPPPPPGKLDRKNSYMHKKKENLEKIAEEKKKRRERAEEVLSTEKTYVKQLTVVHDYFIEPLKKNSKQYGLTAEDVMNIFSCLEVILNGHKSNILKALEERMTMWDQKPQLGDIFVNGTSFIKLYKHYVNNFDKSLQTLKQCKEKYPEFKQYMASLDYSEKLSGLSLESFLILPVQRLPRYVLLLQDLLKYTANDHEDFDQLCEALSVVKDLTENINFKKSEEDNQNKIQQIQDQIKGLPPSCMSMRRKFIDEGLLMIKKDKYYIFLFSDAMIVTKPSKDKKKFKHLINLQTASLNTMEDPNILKIISQEGTFKFTCDQAKDREHWTKTIKEVIESAQLEMIQSAFGESTANMNEGSKGFNRIQDEKNSKKKQELTQELYTSEEEYVEHLQYIQNVFLSPIKKSLDSPNPMVSYTESLEICSNFETLLSCHVTFLQHLKERVNDYTNKPLVSDLFVEKAAFLKLYNYYVQNHIKQIQVFDGCLEKYPSFAIHIKRLEADEKAELKVLLAEPLRRVPRYYLLMREILQYTRPKHDDHETLTKVVHNLKEQTDKFNTLSISSEQTSSGSKSPITKYKTLKGKGKFLTKDSKLSQSAIFNLNENTK</sequence>
<dbReference type="Pfam" id="PF00018">
    <property type="entry name" value="SH3_1"/>
    <property type="match status" value="1"/>
</dbReference>
<dbReference type="InParanoid" id="A0A152A328"/>
<name>A0A152A328_TIELA</name>
<feature type="region of interest" description="Disordered" evidence="4">
    <location>
        <begin position="319"/>
        <end position="355"/>
    </location>
</feature>
<dbReference type="Gene3D" id="1.10.555.10">
    <property type="entry name" value="Rho GTPase activation protein"/>
    <property type="match status" value="1"/>
</dbReference>
<dbReference type="SMART" id="SM00326">
    <property type="entry name" value="SH3"/>
    <property type="match status" value="1"/>
</dbReference>
<feature type="region of interest" description="Disordered" evidence="4">
    <location>
        <begin position="705"/>
        <end position="743"/>
    </location>
</feature>
<keyword evidence="10" id="KW-1185">Reference proteome</keyword>
<feature type="compositionally biased region" description="Pro residues" evidence="4">
    <location>
        <begin position="722"/>
        <end position="731"/>
    </location>
</feature>
<dbReference type="OrthoDB" id="18363at2759"/>
<accession>A0A152A328</accession>
<dbReference type="Pfam" id="PF00621">
    <property type="entry name" value="RhoGEF"/>
    <property type="match status" value="2"/>
</dbReference>
<dbReference type="SUPFAM" id="SSF48350">
    <property type="entry name" value="GTPase activation domain, GAP"/>
    <property type="match status" value="1"/>
</dbReference>
<dbReference type="InterPro" id="IPR000198">
    <property type="entry name" value="RhoGAP_dom"/>
</dbReference>
<dbReference type="OMA" id="IWRYYST"/>
<feature type="compositionally biased region" description="Low complexity" evidence="4">
    <location>
        <begin position="373"/>
        <end position="403"/>
    </location>
</feature>
<dbReference type="GO" id="GO:0005737">
    <property type="term" value="C:cytoplasm"/>
    <property type="evidence" value="ECO:0007669"/>
    <property type="project" value="TreeGrafter"/>
</dbReference>
<feature type="region of interest" description="Disordered" evidence="4">
    <location>
        <begin position="373"/>
        <end position="423"/>
    </location>
</feature>
<evidence type="ECO:0000259" key="5">
    <source>
        <dbReference type="PROSITE" id="PS50002"/>
    </source>
</evidence>
<evidence type="ECO:0000256" key="1">
    <source>
        <dbReference type="ARBA" id="ARBA00022443"/>
    </source>
</evidence>
<feature type="compositionally biased region" description="Low complexity" evidence="4">
    <location>
        <begin position="575"/>
        <end position="588"/>
    </location>
</feature>
<evidence type="ECO:0000256" key="2">
    <source>
        <dbReference type="ARBA" id="ARBA00022468"/>
    </source>
</evidence>
<dbReference type="InterPro" id="IPR008936">
    <property type="entry name" value="Rho_GTPase_activation_prot"/>
</dbReference>
<dbReference type="GO" id="GO:0035556">
    <property type="term" value="P:intracellular signal transduction"/>
    <property type="evidence" value="ECO:0007669"/>
    <property type="project" value="InterPro"/>
</dbReference>
<dbReference type="GO" id="GO:0005096">
    <property type="term" value="F:GTPase activator activity"/>
    <property type="evidence" value="ECO:0007669"/>
    <property type="project" value="UniProtKB-KW"/>
</dbReference>
<feature type="compositionally biased region" description="Low complexity" evidence="4">
    <location>
        <begin position="319"/>
        <end position="336"/>
    </location>
</feature>
<dbReference type="PROSITE" id="PS50238">
    <property type="entry name" value="RHOGAP"/>
    <property type="match status" value="1"/>
</dbReference>
<evidence type="ECO:0000256" key="3">
    <source>
        <dbReference type="PROSITE-ProRule" id="PRU00192"/>
    </source>
</evidence>
<feature type="compositionally biased region" description="Low complexity" evidence="4">
    <location>
        <begin position="657"/>
        <end position="670"/>
    </location>
</feature>
<dbReference type="Pfam" id="PF00620">
    <property type="entry name" value="RhoGAP"/>
    <property type="match status" value="1"/>
</dbReference>
<feature type="compositionally biased region" description="Low complexity" evidence="4">
    <location>
        <begin position="705"/>
        <end position="721"/>
    </location>
</feature>
<dbReference type="Gene3D" id="1.20.900.10">
    <property type="entry name" value="Dbl homology (DH) domain"/>
    <property type="match status" value="2"/>
</dbReference>
<dbReference type="CDD" id="cd00159">
    <property type="entry name" value="RhoGAP"/>
    <property type="match status" value="1"/>
</dbReference>
<feature type="domain" description="SH3" evidence="5">
    <location>
        <begin position="233"/>
        <end position="293"/>
    </location>
</feature>
<dbReference type="InterPro" id="IPR036028">
    <property type="entry name" value="SH3-like_dom_sf"/>
</dbReference>
<dbReference type="PROSITE" id="PS50002">
    <property type="entry name" value="SH3"/>
    <property type="match status" value="1"/>
</dbReference>
<dbReference type="PROSITE" id="PS00741">
    <property type="entry name" value="DH_1"/>
    <property type="match status" value="2"/>
</dbReference>
<dbReference type="PROSITE" id="PS50003">
    <property type="entry name" value="PH_DOMAIN"/>
    <property type="match status" value="1"/>
</dbReference>
<evidence type="ECO:0000313" key="9">
    <source>
        <dbReference type="EMBL" id="KYR00663.1"/>
    </source>
</evidence>
<gene>
    <name evidence="9" type="ORF">DLAC_02697</name>
</gene>
<dbReference type="Gene3D" id="2.30.29.30">
    <property type="entry name" value="Pleckstrin-homology domain (PH domain)/Phosphotyrosine-binding domain (PTB)"/>
    <property type="match status" value="1"/>
</dbReference>
<dbReference type="PANTHER" id="PTHR12673:SF240">
    <property type="entry name" value="PLECKSTRIN DOMAIN-CONTAINING PROTEIN"/>
    <property type="match status" value="1"/>
</dbReference>
<evidence type="ECO:0000256" key="4">
    <source>
        <dbReference type="SAM" id="MobiDB-lite"/>
    </source>
</evidence>
<feature type="domain" description="PH" evidence="6">
    <location>
        <begin position="973"/>
        <end position="1059"/>
    </location>
</feature>
<dbReference type="CDD" id="cd00174">
    <property type="entry name" value="SH3"/>
    <property type="match status" value="1"/>
</dbReference>
<dbReference type="InterPro" id="IPR001452">
    <property type="entry name" value="SH3_domain"/>
</dbReference>
<dbReference type="Pfam" id="PF00169">
    <property type="entry name" value="PH"/>
    <property type="match status" value="1"/>
</dbReference>
<dbReference type="SMART" id="SM00233">
    <property type="entry name" value="PH"/>
    <property type="match status" value="1"/>
</dbReference>
<dbReference type="SUPFAM" id="SSF50729">
    <property type="entry name" value="PH domain-like"/>
    <property type="match status" value="1"/>
</dbReference>
<feature type="compositionally biased region" description="Low complexity" evidence="4">
    <location>
        <begin position="544"/>
        <end position="553"/>
    </location>
</feature>
<comment type="caution">
    <text evidence="9">The sequence shown here is derived from an EMBL/GenBank/DDBJ whole genome shotgun (WGS) entry which is preliminary data.</text>
</comment>